<feature type="binding site" evidence="9">
    <location>
        <position position="374"/>
    </location>
    <ligand>
        <name>Zn(2+)</name>
        <dbReference type="ChEBI" id="CHEBI:29105"/>
        <note>catalytic</note>
    </ligand>
</feature>
<comment type="caution">
    <text evidence="12">The sequence shown here is derived from an EMBL/GenBank/DDBJ whole genome shotgun (WGS) entry which is preliminary data.</text>
</comment>
<keyword evidence="6" id="KW-0325">Glycoprotein</keyword>
<feature type="binding site" evidence="8">
    <location>
        <position position="346"/>
    </location>
    <ligand>
        <name>a protein</name>
        <dbReference type="ChEBI" id="CHEBI:16541"/>
    </ligand>
    <ligandPart>
        <name>C-terminal Xaa-(2S)-2-hydroxyglycine residue</name>
        <dbReference type="ChEBI" id="CHEBI:142768"/>
    </ligandPart>
</feature>
<dbReference type="PANTHER" id="PTHR10680">
    <property type="entry name" value="PEPTIDYL-GLYCINE ALPHA-AMIDATING MONOOXYGENASE"/>
    <property type="match status" value="1"/>
</dbReference>
<feature type="disulfide bond" evidence="10">
    <location>
        <begin position="327"/>
        <end position="347"/>
    </location>
</feature>
<dbReference type="EMBL" id="JABSTU010004420">
    <property type="protein sequence ID" value="KAH7958192.1"/>
    <property type="molecule type" value="Genomic_DNA"/>
</dbReference>
<evidence type="ECO:0000256" key="9">
    <source>
        <dbReference type="PIRSR" id="PIRSR600720-2"/>
    </source>
</evidence>
<gene>
    <name evidence="12" type="ORF">HPB51_027820</name>
</gene>
<dbReference type="GO" id="GO:0016020">
    <property type="term" value="C:membrane"/>
    <property type="evidence" value="ECO:0007669"/>
    <property type="project" value="InterPro"/>
</dbReference>
<dbReference type="InterPro" id="IPR011042">
    <property type="entry name" value="6-blade_b-propeller_TolB-like"/>
</dbReference>
<organism evidence="12 13">
    <name type="scientific">Rhipicephalus microplus</name>
    <name type="common">Cattle tick</name>
    <name type="synonym">Boophilus microplus</name>
    <dbReference type="NCBI Taxonomy" id="6941"/>
    <lineage>
        <taxon>Eukaryota</taxon>
        <taxon>Metazoa</taxon>
        <taxon>Ecdysozoa</taxon>
        <taxon>Arthropoda</taxon>
        <taxon>Chelicerata</taxon>
        <taxon>Arachnida</taxon>
        <taxon>Acari</taxon>
        <taxon>Parasitiformes</taxon>
        <taxon>Ixodida</taxon>
        <taxon>Ixodoidea</taxon>
        <taxon>Ixodidae</taxon>
        <taxon>Rhipicephalinae</taxon>
        <taxon>Rhipicephalus</taxon>
        <taxon>Boophilus</taxon>
    </lineage>
</organism>
<dbReference type="Gene3D" id="3.30.420.10">
    <property type="entry name" value="Ribonuclease H-like superfamily/Ribonuclease H"/>
    <property type="match status" value="1"/>
</dbReference>
<evidence type="ECO:0000256" key="5">
    <source>
        <dbReference type="ARBA" id="ARBA00023157"/>
    </source>
</evidence>
<evidence type="ECO:0000256" key="4">
    <source>
        <dbReference type="ARBA" id="ARBA00022737"/>
    </source>
</evidence>
<protein>
    <recommendedName>
        <fullName evidence="1">peptidylamidoglycolate lyase</fullName>
        <ecNumber evidence="1">4.3.2.5</ecNumber>
    </recommendedName>
</protein>
<keyword evidence="9" id="KW-0106">Calcium</keyword>
<dbReference type="GO" id="GO:0046872">
    <property type="term" value="F:metal ion binding"/>
    <property type="evidence" value="ECO:0007669"/>
    <property type="project" value="UniProtKB-KW"/>
</dbReference>
<evidence type="ECO:0000256" key="2">
    <source>
        <dbReference type="ARBA" id="ARBA00022723"/>
    </source>
</evidence>
<keyword evidence="5 10" id="KW-1015">Disulfide bond</keyword>
<feature type="repeat" description="NHL" evidence="11">
    <location>
        <begin position="318"/>
        <end position="357"/>
    </location>
</feature>
<feature type="binding site" evidence="8">
    <location>
        <position position="230"/>
    </location>
    <ligand>
        <name>a protein</name>
        <dbReference type="ChEBI" id="CHEBI:16541"/>
    </ligand>
    <ligandPart>
        <name>C-terminal Xaa-(2S)-2-hydroxyglycine residue</name>
        <dbReference type="ChEBI" id="CHEBI:142768"/>
    </ligandPart>
</feature>
<dbReference type="Proteomes" id="UP000821866">
    <property type="component" value="Unassembled WGS sequence"/>
</dbReference>
<dbReference type="PROSITE" id="PS51125">
    <property type="entry name" value="NHL"/>
    <property type="match status" value="1"/>
</dbReference>
<evidence type="ECO:0000313" key="13">
    <source>
        <dbReference type="Proteomes" id="UP000821866"/>
    </source>
</evidence>
<evidence type="ECO:0000256" key="11">
    <source>
        <dbReference type="PROSITE-ProRule" id="PRU00504"/>
    </source>
</evidence>
<dbReference type="SUPFAM" id="SSF101898">
    <property type="entry name" value="NHL repeat"/>
    <property type="match status" value="1"/>
</dbReference>
<dbReference type="InterPro" id="IPR000720">
    <property type="entry name" value="PHM/PAL"/>
</dbReference>
<keyword evidence="7" id="KW-0456">Lyase</keyword>
<name>A0A9J6CZD8_RHIMP</name>
<reference evidence="12" key="2">
    <citation type="submission" date="2021-09" db="EMBL/GenBank/DDBJ databases">
        <authorList>
            <person name="Jia N."/>
            <person name="Wang J."/>
            <person name="Shi W."/>
            <person name="Du L."/>
            <person name="Sun Y."/>
            <person name="Zhan W."/>
            <person name="Jiang J."/>
            <person name="Wang Q."/>
            <person name="Zhang B."/>
            <person name="Ji P."/>
            <person name="Sakyi L.B."/>
            <person name="Cui X."/>
            <person name="Yuan T."/>
            <person name="Jiang B."/>
            <person name="Yang W."/>
            <person name="Lam T.T.-Y."/>
            <person name="Chang Q."/>
            <person name="Ding S."/>
            <person name="Wang X."/>
            <person name="Zhu J."/>
            <person name="Ruan X."/>
            <person name="Zhao L."/>
            <person name="Wei J."/>
            <person name="Que T."/>
            <person name="Du C."/>
            <person name="Cheng J."/>
            <person name="Dai P."/>
            <person name="Han X."/>
            <person name="Huang E."/>
            <person name="Gao Y."/>
            <person name="Liu J."/>
            <person name="Shao H."/>
            <person name="Ye R."/>
            <person name="Li L."/>
            <person name="Wei W."/>
            <person name="Wang X."/>
            <person name="Wang C."/>
            <person name="Huo Q."/>
            <person name="Li W."/>
            <person name="Guo W."/>
            <person name="Chen H."/>
            <person name="Chen S."/>
            <person name="Zhou L."/>
            <person name="Zhou L."/>
            <person name="Ni X."/>
            <person name="Tian J."/>
            <person name="Zhou Y."/>
            <person name="Sheng Y."/>
            <person name="Liu T."/>
            <person name="Pan Y."/>
            <person name="Xia L."/>
            <person name="Li J."/>
            <person name="Zhao F."/>
            <person name="Cao W."/>
        </authorList>
    </citation>
    <scope>NUCLEOTIDE SEQUENCE</scope>
    <source>
        <strain evidence="12">Rmic-2018</strain>
        <tissue evidence="12">Larvae</tissue>
    </source>
</reference>
<keyword evidence="13" id="KW-1185">Reference proteome</keyword>
<reference evidence="12" key="1">
    <citation type="journal article" date="2020" name="Cell">
        <title>Large-Scale Comparative Analyses of Tick Genomes Elucidate Their Genetic Diversity and Vector Capacities.</title>
        <authorList>
            <consortium name="Tick Genome and Microbiome Consortium (TIGMIC)"/>
            <person name="Jia N."/>
            <person name="Wang J."/>
            <person name="Shi W."/>
            <person name="Du L."/>
            <person name="Sun Y."/>
            <person name="Zhan W."/>
            <person name="Jiang J.F."/>
            <person name="Wang Q."/>
            <person name="Zhang B."/>
            <person name="Ji P."/>
            <person name="Bell-Sakyi L."/>
            <person name="Cui X.M."/>
            <person name="Yuan T.T."/>
            <person name="Jiang B.G."/>
            <person name="Yang W.F."/>
            <person name="Lam T.T."/>
            <person name="Chang Q.C."/>
            <person name="Ding S.J."/>
            <person name="Wang X.J."/>
            <person name="Zhu J.G."/>
            <person name="Ruan X.D."/>
            <person name="Zhao L."/>
            <person name="Wei J.T."/>
            <person name="Ye R.Z."/>
            <person name="Que T.C."/>
            <person name="Du C.H."/>
            <person name="Zhou Y.H."/>
            <person name="Cheng J.X."/>
            <person name="Dai P.F."/>
            <person name="Guo W.B."/>
            <person name="Han X.H."/>
            <person name="Huang E.J."/>
            <person name="Li L.F."/>
            <person name="Wei W."/>
            <person name="Gao Y.C."/>
            <person name="Liu J.Z."/>
            <person name="Shao H.Z."/>
            <person name="Wang X."/>
            <person name="Wang C.C."/>
            <person name="Yang T.C."/>
            <person name="Huo Q.B."/>
            <person name="Li W."/>
            <person name="Chen H.Y."/>
            <person name="Chen S.E."/>
            <person name="Zhou L.G."/>
            <person name="Ni X.B."/>
            <person name="Tian J.H."/>
            <person name="Sheng Y."/>
            <person name="Liu T."/>
            <person name="Pan Y.S."/>
            <person name="Xia L.Y."/>
            <person name="Li J."/>
            <person name="Zhao F."/>
            <person name="Cao W.C."/>
        </authorList>
    </citation>
    <scope>NUCLEOTIDE SEQUENCE</scope>
    <source>
        <strain evidence="12">Rmic-2018</strain>
    </source>
</reference>
<dbReference type="PANTHER" id="PTHR10680:SF36">
    <property type="entry name" value="PEPTIDYL-ALPHA-HYDROXYGLYCINE ALPHA-AMIDATING LYASE 1"/>
    <property type="match status" value="1"/>
</dbReference>
<keyword evidence="2 9" id="KW-0479">Metal-binding</keyword>
<feature type="binding site" evidence="9">
    <location>
        <position position="217"/>
    </location>
    <ligand>
        <name>Ca(2+)</name>
        <dbReference type="ChEBI" id="CHEBI:29108"/>
        <note>structural</note>
    </ligand>
</feature>
<dbReference type="GO" id="GO:0005576">
    <property type="term" value="C:extracellular region"/>
    <property type="evidence" value="ECO:0007669"/>
    <property type="project" value="TreeGrafter"/>
</dbReference>
<evidence type="ECO:0000256" key="1">
    <source>
        <dbReference type="ARBA" id="ARBA00012343"/>
    </source>
</evidence>
<dbReference type="Gene3D" id="2.120.10.30">
    <property type="entry name" value="TolB, C-terminal domain"/>
    <property type="match status" value="1"/>
</dbReference>
<accession>A0A9J6CZD8</accession>
<dbReference type="GO" id="GO:0004598">
    <property type="term" value="F:peptidylamidoglycolate lyase activity"/>
    <property type="evidence" value="ECO:0007669"/>
    <property type="project" value="UniProtKB-EC"/>
</dbReference>
<dbReference type="CDD" id="cd14958">
    <property type="entry name" value="NHL_PAL_like"/>
    <property type="match status" value="1"/>
</dbReference>
<dbReference type="GO" id="GO:0003676">
    <property type="term" value="F:nucleic acid binding"/>
    <property type="evidence" value="ECO:0007669"/>
    <property type="project" value="InterPro"/>
</dbReference>
<evidence type="ECO:0000256" key="7">
    <source>
        <dbReference type="ARBA" id="ARBA00023239"/>
    </source>
</evidence>
<dbReference type="AlphaFoldDB" id="A0A9J6CZD8"/>
<proteinExistence type="predicted"/>
<dbReference type="GO" id="GO:0006518">
    <property type="term" value="P:peptide metabolic process"/>
    <property type="evidence" value="ECO:0007669"/>
    <property type="project" value="InterPro"/>
</dbReference>
<keyword evidence="3" id="KW-0732">Signal</keyword>
<dbReference type="VEuPathDB" id="VectorBase:LOC119181443"/>
<feature type="binding site" evidence="8">
    <location>
        <position position="390"/>
    </location>
    <ligand>
        <name>a protein</name>
        <dbReference type="ChEBI" id="CHEBI:16541"/>
    </ligand>
    <ligandPart>
        <name>C-terminal Xaa-(2S)-2-hydroxyglycine residue</name>
        <dbReference type="ChEBI" id="CHEBI:142768"/>
    </ligandPart>
</feature>
<sequence>MSLARATALLKQTGKGGVNASIVDTESYRDGKKFAVVVVNQTGSTTNCSTVRTTNPQVSEQVAIALALLNDRCEEVYSDSASAVRAFQKGRISKQAARILNSSTSDTIVPHTIHWFPVHVGSVNGVALNPNESAHTAARALTDRAALDLGDGSSANDGGHKGTPTTHNEITKYYYMARRAFPMPHSKLNRGQQNLLPWEDTRWEIANKSMLGQVAGVAVNSRGQLYVFHRGPVVWDETSFTAGHVYRHQNAVIKEPTICVVDPQSGALIHHWGQNMFYMPHSIHVDADDHVWTTDVALHQVFRFGSSGPPLALGHAFEPGSGRNHFCKPTGVALGPSGRIFVSDGYCNHRIAVFNRDGNHLADIGLQERMLVPHGLAYVPTMNVVCVADRERRRVLCYWAGARGPRAGRDLGDLVLALGEHLQRVYGVAARGHTLYGVQSLAPNQSSAFQLELEPSATPERFTPESVASSIQHPMVQPHAITLSPDGQSLYVADLDSPRKVFKFRL</sequence>
<keyword evidence="4" id="KW-0677">Repeat</keyword>
<evidence type="ECO:0000256" key="10">
    <source>
        <dbReference type="PIRSR" id="PIRSR600720-3"/>
    </source>
</evidence>
<dbReference type="InterPro" id="IPR001258">
    <property type="entry name" value="NHL_repeat"/>
</dbReference>
<feature type="disulfide bond" evidence="10">
    <location>
        <begin position="386"/>
        <end position="397"/>
    </location>
</feature>
<evidence type="ECO:0000313" key="12">
    <source>
        <dbReference type="EMBL" id="KAH7958192.1"/>
    </source>
</evidence>
<dbReference type="InterPro" id="IPR036397">
    <property type="entry name" value="RNaseH_sf"/>
</dbReference>
<evidence type="ECO:0000256" key="3">
    <source>
        <dbReference type="ARBA" id="ARBA00022729"/>
    </source>
</evidence>
<keyword evidence="9" id="KW-0862">Zinc</keyword>
<evidence type="ECO:0000256" key="8">
    <source>
        <dbReference type="PIRSR" id="PIRSR600720-1"/>
    </source>
</evidence>
<dbReference type="Pfam" id="PF01436">
    <property type="entry name" value="NHL"/>
    <property type="match status" value="1"/>
</dbReference>
<comment type="cofactor">
    <cofactor evidence="9">
        <name>Zn(2+)</name>
        <dbReference type="ChEBI" id="CHEBI:29105"/>
    </cofactor>
    <text evidence="9">Binds one Zn(2+) ion per subunit.</text>
</comment>
<evidence type="ECO:0000256" key="6">
    <source>
        <dbReference type="ARBA" id="ARBA00023180"/>
    </source>
</evidence>
<feature type="binding site" evidence="9">
    <location>
        <position position="281"/>
    </location>
    <ligand>
        <name>Zn(2+)</name>
        <dbReference type="ChEBI" id="CHEBI:29105"/>
        <note>catalytic</note>
    </ligand>
</feature>
<dbReference type="PRINTS" id="PR00790">
    <property type="entry name" value="PAMONOXGNASE"/>
</dbReference>
<dbReference type="EC" id="4.3.2.5" evidence="1"/>